<organism evidence="2">
    <name type="scientific">Acromyrmex echinatior</name>
    <name type="common">Panamanian leafcutter ant</name>
    <name type="synonym">Acromyrmex octospinosus echinatior</name>
    <dbReference type="NCBI Taxonomy" id="103372"/>
    <lineage>
        <taxon>Eukaryota</taxon>
        <taxon>Metazoa</taxon>
        <taxon>Ecdysozoa</taxon>
        <taxon>Arthropoda</taxon>
        <taxon>Hexapoda</taxon>
        <taxon>Insecta</taxon>
        <taxon>Pterygota</taxon>
        <taxon>Neoptera</taxon>
        <taxon>Endopterygota</taxon>
        <taxon>Hymenoptera</taxon>
        <taxon>Apocrita</taxon>
        <taxon>Aculeata</taxon>
        <taxon>Formicoidea</taxon>
        <taxon>Formicidae</taxon>
        <taxon>Myrmicinae</taxon>
        <taxon>Acromyrmex</taxon>
    </lineage>
</organism>
<evidence type="ECO:0000313" key="2">
    <source>
        <dbReference type="Proteomes" id="UP000007755"/>
    </source>
</evidence>
<dbReference type="Proteomes" id="UP000007755">
    <property type="component" value="Unassembled WGS sequence"/>
</dbReference>
<protein>
    <submittedName>
        <fullName evidence="1">Uncharacterized protein</fullName>
    </submittedName>
</protein>
<dbReference type="AlphaFoldDB" id="F4WSZ7"/>
<sequence>MIDIRYKSKISCNEANATMKAMAVIDVNRGSRTIIDKSELNDIIRPRSRYSLIELSSRDGHNVQYGKVKFTWCTRKEWLGESGKVVFIARRLIDRLDCVANSFGNESTDKMDVTSLYFPSVLFLYPIQSSLSQTDISIFVTTDEMALVNTGERGP</sequence>
<keyword evidence="2" id="KW-1185">Reference proteome</keyword>
<evidence type="ECO:0000313" key="1">
    <source>
        <dbReference type="EMBL" id="EGI62610.1"/>
    </source>
</evidence>
<dbReference type="EMBL" id="GL888331">
    <property type="protein sequence ID" value="EGI62610.1"/>
    <property type="molecule type" value="Genomic_DNA"/>
</dbReference>
<name>F4WSZ7_ACREC</name>
<proteinExistence type="predicted"/>
<gene>
    <name evidence="1" type="ORF">G5I_08969</name>
</gene>
<dbReference type="InParanoid" id="F4WSZ7"/>
<accession>F4WSZ7</accession>
<reference evidence="1" key="1">
    <citation type="submission" date="2011-02" db="EMBL/GenBank/DDBJ databases">
        <title>The genome of the leaf-cutting ant Acromyrmex echinatior suggests key adaptations to social evolution and fungus farming.</title>
        <authorList>
            <person name="Nygaard S."/>
            <person name="Zhang G."/>
        </authorList>
    </citation>
    <scope>NUCLEOTIDE SEQUENCE</scope>
</reference>